<dbReference type="Proteomes" id="UP000751190">
    <property type="component" value="Unassembled WGS sequence"/>
</dbReference>
<gene>
    <name evidence="6" type="ORF">KFE25_011283</name>
</gene>
<dbReference type="InterPro" id="IPR023352">
    <property type="entry name" value="MAPEG-like_dom_sf"/>
</dbReference>
<dbReference type="InterPro" id="IPR001129">
    <property type="entry name" value="Membr-assoc_MAPEG"/>
</dbReference>
<keyword evidence="7" id="KW-1185">Reference proteome</keyword>
<dbReference type="SUPFAM" id="SSF161084">
    <property type="entry name" value="MAPEG domain-like"/>
    <property type="match status" value="1"/>
</dbReference>
<dbReference type="EMBL" id="JAGTXO010000070">
    <property type="protein sequence ID" value="KAG8457428.1"/>
    <property type="molecule type" value="Genomic_DNA"/>
</dbReference>
<feature type="transmembrane region" description="Helical" evidence="5">
    <location>
        <begin position="149"/>
        <end position="172"/>
    </location>
</feature>
<comment type="subcellular location">
    <subcellularLocation>
        <location evidence="1">Membrane</location>
    </subcellularLocation>
</comment>
<evidence type="ECO:0000256" key="1">
    <source>
        <dbReference type="ARBA" id="ARBA00004370"/>
    </source>
</evidence>
<keyword evidence="3 5" id="KW-1133">Transmembrane helix</keyword>
<evidence type="ECO:0000313" key="7">
    <source>
        <dbReference type="Proteomes" id="UP000751190"/>
    </source>
</evidence>
<dbReference type="OrthoDB" id="194427at2759"/>
<evidence type="ECO:0000256" key="5">
    <source>
        <dbReference type="SAM" id="Phobius"/>
    </source>
</evidence>
<evidence type="ECO:0000256" key="4">
    <source>
        <dbReference type="ARBA" id="ARBA00023136"/>
    </source>
</evidence>
<keyword evidence="4 5" id="KW-0472">Membrane</keyword>
<accession>A0A8J5X1K0</accession>
<dbReference type="GO" id="GO:0016020">
    <property type="term" value="C:membrane"/>
    <property type="evidence" value="ECO:0007669"/>
    <property type="project" value="UniProtKB-SubCell"/>
</dbReference>
<reference evidence="6" key="1">
    <citation type="submission" date="2021-05" db="EMBL/GenBank/DDBJ databases">
        <title>The genome of the haptophyte Pavlova lutheri (Diacronema luteri, Pavlovales) - a model for lipid biosynthesis in eukaryotic algae.</title>
        <authorList>
            <person name="Hulatt C.J."/>
            <person name="Posewitz M.C."/>
        </authorList>
    </citation>
    <scope>NUCLEOTIDE SEQUENCE</scope>
    <source>
        <strain evidence="6">NIVA-4/92</strain>
    </source>
</reference>
<evidence type="ECO:0000313" key="6">
    <source>
        <dbReference type="EMBL" id="KAG8457428.1"/>
    </source>
</evidence>
<protein>
    <submittedName>
        <fullName evidence="6">Uncharacterized protein</fullName>
    </submittedName>
</protein>
<feature type="transmembrane region" description="Helical" evidence="5">
    <location>
        <begin position="23"/>
        <end position="43"/>
    </location>
</feature>
<organism evidence="6 7">
    <name type="scientific">Diacronema lutheri</name>
    <name type="common">Unicellular marine alga</name>
    <name type="synonym">Monochrysis lutheri</name>
    <dbReference type="NCBI Taxonomy" id="2081491"/>
    <lineage>
        <taxon>Eukaryota</taxon>
        <taxon>Haptista</taxon>
        <taxon>Haptophyta</taxon>
        <taxon>Pavlovophyceae</taxon>
        <taxon>Pavlovales</taxon>
        <taxon>Pavlovaceae</taxon>
        <taxon>Diacronema</taxon>
    </lineage>
</organism>
<dbReference type="AlphaFoldDB" id="A0A8J5X1K0"/>
<proteinExistence type="predicted"/>
<evidence type="ECO:0000256" key="3">
    <source>
        <dbReference type="ARBA" id="ARBA00022989"/>
    </source>
</evidence>
<dbReference type="OMA" id="YITIAMF"/>
<keyword evidence="2 5" id="KW-0812">Transmembrane</keyword>
<comment type="caution">
    <text evidence="6">The sequence shown here is derived from an EMBL/GenBank/DDBJ whole genome shotgun (WGS) entry which is preliminary data.</text>
</comment>
<name>A0A8J5X1K0_DIALT</name>
<dbReference type="Pfam" id="PF01124">
    <property type="entry name" value="MAPEG"/>
    <property type="match status" value="1"/>
</dbReference>
<sequence length="178" mass="19529">MGATLSRAPACQPFDPRAYATPAYITIAMFALYYCFVFFQTYSKLYLLSQRARVANAASGGGLRTALGINPYRYHDASTAAVKYGNTLDPLAILGDRMVGNTLEQLVPFLGSLWLFAIFVDSERTWQTGCAYLASRVAYPPLFWAGSPWILLSTVPGYAVIWYHLGAVLIALHRAEGG</sequence>
<evidence type="ECO:0000256" key="2">
    <source>
        <dbReference type="ARBA" id="ARBA00022692"/>
    </source>
</evidence>
<dbReference type="Gene3D" id="1.20.120.550">
    <property type="entry name" value="Membrane associated eicosanoid/glutathione metabolism-like domain"/>
    <property type="match status" value="1"/>
</dbReference>